<evidence type="ECO:0000256" key="4">
    <source>
        <dbReference type="ARBA" id="ARBA00022989"/>
    </source>
</evidence>
<reference evidence="8 9" key="1">
    <citation type="submission" date="2023-02" db="EMBL/GenBank/DDBJ databases">
        <title>Genome sequence of Sphingobacterium sp. KACC 22765.</title>
        <authorList>
            <person name="Kim S."/>
            <person name="Heo J."/>
            <person name="Kwon S.-W."/>
        </authorList>
    </citation>
    <scope>NUCLEOTIDE SEQUENCE [LARGE SCALE GENOMIC DNA]</scope>
    <source>
        <strain evidence="8 9">KACC 22765</strain>
    </source>
</reference>
<feature type="domain" description="GtrA/DPMS transmembrane" evidence="7">
    <location>
        <begin position="10"/>
        <end position="125"/>
    </location>
</feature>
<evidence type="ECO:0000313" key="9">
    <source>
        <dbReference type="Proteomes" id="UP001221558"/>
    </source>
</evidence>
<feature type="transmembrane region" description="Helical" evidence="6">
    <location>
        <begin position="75"/>
        <end position="94"/>
    </location>
</feature>
<evidence type="ECO:0000256" key="6">
    <source>
        <dbReference type="SAM" id="Phobius"/>
    </source>
</evidence>
<evidence type="ECO:0000256" key="5">
    <source>
        <dbReference type="ARBA" id="ARBA00023136"/>
    </source>
</evidence>
<dbReference type="InterPro" id="IPR051401">
    <property type="entry name" value="GtrA_CellWall_Glycosyl"/>
</dbReference>
<evidence type="ECO:0000256" key="3">
    <source>
        <dbReference type="ARBA" id="ARBA00022692"/>
    </source>
</evidence>
<evidence type="ECO:0000256" key="2">
    <source>
        <dbReference type="ARBA" id="ARBA00009399"/>
    </source>
</evidence>
<evidence type="ECO:0000313" key="8">
    <source>
        <dbReference type="EMBL" id="WDF69754.1"/>
    </source>
</evidence>
<accession>A0ABY7WJJ2</accession>
<dbReference type="PANTHER" id="PTHR38459">
    <property type="entry name" value="PROPHAGE BACTOPRENOL-LINKED GLUCOSE TRANSLOCASE HOMOLOG"/>
    <property type="match status" value="1"/>
</dbReference>
<dbReference type="PANTHER" id="PTHR38459:SF1">
    <property type="entry name" value="PROPHAGE BACTOPRENOL-LINKED GLUCOSE TRANSLOCASE HOMOLOG"/>
    <property type="match status" value="1"/>
</dbReference>
<feature type="transmembrane region" description="Helical" evidence="6">
    <location>
        <begin position="106"/>
        <end position="123"/>
    </location>
</feature>
<feature type="transmembrane region" description="Helical" evidence="6">
    <location>
        <begin position="12"/>
        <end position="29"/>
    </location>
</feature>
<comment type="subcellular location">
    <subcellularLocation>
        <location evidence="1">Membrane</location>
        <topology evidence="1">Multi-pass membrane protein</topology>
    </subcellularLocation>
</comment>
<sequence length="125" mass="14848">MVTWFIKLLKFGLVGGLGIVTDFIITWLCKERFRWNKYIANACGFCTAVLQNYALNRYWTFQSRDEQVLMQFSKFLLVSLLGLALNTAILMLLHERLRLPFYWSKILAIALVFFWNFSANYYFTF</sequence>
<dbReference type="RefSeq" id="WP_274268466.1">
    <property type="nucleotide sequence ID" value="NZ_CP117880.1"/>
</dbReference>
<evidence type="ECO:0000259" key="7">
    <source>
        <dbReference type="Pfam" id="PF04138"/>
    </source>
</evidence>
<dbReference type="Proteomes" id="UP001221558">
    <property type="component" value="Chromosome"/>
</dbReference>
<feature type="transmembrane region" description="Helical" evidence="6">
    <location>
        <begin position="38"/>
        <end position="55"/>
    </location>
</feature>
<keyword evidence="4 6" id="KW-1133">Transmembrane helix</keyword>
<comment type="similarity">
    <text evidence="2">Belongs to the GtrA family.</text>
</comment>
<keyword evidence="9" id="KW-1185">Reference proteome</keyword>
<proteinExistence type="inferred from homology"/>
<protein>
    <submittedName>
        <fullName evidence="8">GtrA family protein</fullName>
    </submittedName>
</protein>
<organism evidence="8 9">
    <name type="scientific">Sphingobacterium oryzagri</name>
    <dbReference type="NCBI Taxonomy" id="3025669"/>
    <lineage>
        <taxon>Bacteria</taxon>
        <taxon>Pseudomonadati</taxon>
        <taxon>Bacteroidota</taxon>
        <taxon>Sphingobacteriia</taxon>
        <taxon>Sphingobacteriales</taxon>
        <taxon>Sphingobacteriaceae</taxon>
        <taxon>Sphingobacterium</taxon>
    </lineage>
</organism>
<keyword evidence="3 6" id="KW-0812">Transmembrane</keyword>
<gene>
    <name evidence="8" type="ORF">PQ465_05080</name>
</gene>
<name>A0ABY7WJJ2_9SPHI</name>
<keyword evidence="5 6" id="KW-0472">Membrane</keyword>
<evidence type="ECO:0000256" key="1">
    <source>
        <dbReference type="ARBA" id="ARBA00004141"/>
    </source>
</evidence>
<dbReference type="EMBL" id="CP117880">
    <property type="protein sequence ID" value="WDF69754.1"/>
    <property type="molecule type" value="Genomic_DNA"/>
</dbReference>
<dbReference type="Pfam" id="PF04138">
    <property type="entry name" value="GtrA_DPMS_TM"/>
    <property type="match status" value="1"/>
</dbReference>
<dbReference type="InterPro" id="IPR007267">
    <property type="entry name" value="GtrA_DPMS_TM"/>
</dbReference>